<dbReference type="HOGENOM" id="CLU_161208_0_0_4"/>
<feature type="transmembrane region" description="Helical" evidence="1">
    <location>
        <begin position="64"/>
        <end position="80"/>
    </location>
</feature>
<dbReference type="GeneID" id="87105325"/>
<feature type="transmembrane region" description="Helical" evidence="1">
    <location>
        <begin position="41"/>
        <end position="58"/>
    </location>
</feature>
<keyword evidence="1" id="KW-0812">Transmembrane</keyword>
<dbReference type="EMBL" id="AL954747">
    <property type="protein sequence ID" value="CAD86101.1"/>
    <property type="molecule type" value="Genomic_DNA"/>
</dbReference>
<sequence length="123" mass="13389">MSEQIFFEHDGVRVSSARFVVKGATYPISAITSVRAVRSKTFPLLAIVLILIGFGILLGGEPTLLIFGLATIALGVVWIIKKKELYSVVLQTSSGESQVLESQDRQYIHSVVDALNNSIVQRG</sequence>
<dbReference type="OrthoDB" id="8903924at2"/>
<organism evidence="2 3">
    <name type="scientific">Nitrosomonas europaea (strain ATCC 19718 / CIP 103999 / KCTC 2705 / NBRC 14298)</name>
    <dbReference type="NCBI Taxonomy" id="228410"/>
    <lineage>
        <taxon>Bacteria</taxon>
        <taxon>Pseudomonadati</taxon>
        <taxon>Pseudomonadota</taxon>
        <taxon>Betaproteobacteria</taxon>
        <taxon>Nitrosomonadales</taxon>
        <taxon>Nitrosomonadaceae</taxon>
        <taxon>Nitrosomonas</taxon>
    </lineage>
</organism>
<evidence type="ECO:0000256" key="1">
    <source>
        <dbReference type="SAM" id="Phobius"/>
    </source>
</evidence>
<accession>Q82SV8</accession>
<dbReference type="eggNOG" id="ENOG5033D4U">
    <property type="taxonomic scope" value="Bacteria"/>
</dbReference>
<reference evidence="2 3" key="1">
    <citation type="journal article" date="2003" name="J. Bacteriol.">
        <title>Complete genome sequence of the ammonia-oxidizing bacterium and obligate chemolithoautotroph Nitrosomonas europaea.</title>
        <authorList>
            <person name="Chain P."/>
            <person name="Lamerdin J."/>
            <person name="Larimer F."/>
            <person name="Regala W."/>
            <person name="Land M."/>
            <person name="Hauser L."/>
            <person name="Hooper A."/>
            <person name="Klotz M."/>
            <person name="Norton J."/>
            <person name="Sayavedra-Soto L."/>
            <person name="Arciero D."/>
            <person name="Hommes N."/>
            <person name="Whittaker M."/>
            <person name="Arp D."/>
        </authorList>
    </citation>
    <scope>NUCLEOTIDE SEQUENCE [LARGE SCALE GENOMIC DNA]</scope>
    <source>
        <strain evidence="3">ATCC 19718 / CIP 103999 / KCTC 2705 / NBRC 14298</strain>
    </source>
</reference>
<evidence type="ECO:0000313" key="2">
    <source>
        <dbReference type="EMBL" id="CAD86101.1"/>
    </source>
</evidence>
<dbReference type="RefSeq" id="WP_011112688.1">
    <property type="nucleotide sequence ID" value="NC_004757.1"/>
</dbReference>
<gene>
    <name evidence="2" type="primary">attINeu</name>
    <name evidence="2" type="ordered locus">NE2574</name>
</gene>
<dbReference type="AlphaFoldDB" id="Q82SV8"/>
<dbReference type="Pfam" id="PF19744">
    <property type="entry name" value="DUF6232"/>
    <property type="match status" value="1"/>
</dbReference>
<name>Q82SV8_NITEU</name>
<dbReference type="Proteomes" id="UP000001416">
    <property type="component" value="Chromosome"/>
</dbReference>
<dbReference type="InterPro" id="IPR045629">
    <property type="entry name" value="DUF6232"/>
</dbReference>
<keyword evidence="1" id="KW-0472">Membrane</keyword>
<proteinExistence type="predicted"/>
<keyword evidence="3" id="KW-1185">Reference proteome</keyword>
<evidence type="ECO:0000313" key="3">
    <source>
        <dbReference type="Proteomes" id="UP000001416"/>
    </source>
</evidence>
<dbReference type="KEGG" id="neu:NE2574"/>
<protein>
    <submittedName>
        <fullName evidence="2">QacE-like protein integron orf</fullName>
    </submittedName>
</protein>
<keyword evidence="1" id="KW-1133">Transmembrane helix</keyword>